<dbReference type="Pfam" id="PF03928">
    <property type="entry name" value="HbpS-like"/>
    <property type="match status" value="1"/>
</dbReference>
<keyword evidence="3" id="KW-1185">Reference proteome</keyword>
<dbReference type="EMBL" id="JALLPJ020000487">
    <property type="protein sequence ID" value="KAL3790714.1"/>
    <property type="molecule type" value="Genomic_DNA"/>
</dbReference>
<organism evidence="2 3">
    <name type="scientific">Cyclotella atomus</name>
    <dbReference type="NCBI Taxonomy" id="382360"/>
    <lineage>
        <taxon>Eukaryota</taxon>
        <taxon>Sar</taxon>
        <taxon>Stramenopiles</taxon>
        <taxon>Ochrophyta</taxon>
        <taxon>Bacillariophyta</taxon>
        <taxon>Coscinodiscophyceae</taxon>
        <taxon>Thalassiosirophycidae</taxon>
        <taxon>Stephanodiscales</taxon>
        <taxon>Stephanodiscaceae</taxon>
        <taxon>Cyclotella</taxon>
    </lineage>
</organism>
<dbReference type="Proteomes" id="UP001530400">
    <property type="component" value="Unassembled WGS sequence"/>
</dbReference>
<dbReference type="InterPro" id="IPR052517">
    <property type="entry name" value="GlcG_carb_metab_protein"/>
</dbReference>
<dbReference type="InterPro" id="IPR005624">
    <property type="entry name" value="PduO/GlcC-like"/>
</dbReference>
<comment type="caution">
    <text evidence="2">The sequence shown here is derived from an EMBL/GenBank/DDBJ whole genome shotgun (WGS) entry which is preliminary data.</text>
</comment>
<dbReference type="AlphaFoldDB" id="A0ABD3PSN3"/>
<sequence length="398" mass="43822">MPSARWAQFHILSKQTNRRMESPQIEDDERSAASRQAPSEEDAKVEVEEDLQMDDDVAAEENGGAEEAAGIVEADGSMGPFEKFFINTNNVSENKRLPYIMMLFGALGYDIEEIYPYNEILKDTTNALGGGGWKRSLKPTKDMIANEILRQNPNAKLNIKNIKIDEFIQRVQPLTDPRDVAFIVKEEQNIRRRFYELLGADFSQDAVINKDVVAKPRTVVPVRSSEKRPVSEIDDGIVDQYKITPKNKRVKSFGVGQTPKGNVHQWLFPPSFTLSTQAAEQTMHAAAKFSELHGNDWSVSIVMVDTSGVPVCAKRMDGAPPSSYDIALGRAKNAVLFNKSTSQIEGEKSGGCPIFIGGVTKCIGAIGVAGDTSANDEKIAKYGVSYISNLFSPSLPMP</sequence>
<gene>
    <name evidence="2" type="ORF">ACHAWO_013533</name>
</gene>
<reference evidence="2 3" key="1">
    <citation type="submission" date="2024-10" db="EMBL/GenBank/DDBJ databases">
        <title>Updated reference genomes for cyclostephanoid diatoms.</title>
        <authorList>
            <person name="Roberts W.R."/>
            <person name="Alverson A.J."/>
        </authorList>
    </citation>
    <scope>NUCLEOTIDE SEQUENCE [LARGE SCALE GENOMIC DNA]</scope>
    <source>
        <strain evidence="2 3">AJA010-31</strain>
    </source>
</reference>
<feature type="region of interest" description="Disordered" evidence="1">
    <location>
        <begin position="12"/>
        <end position="51"/>
    </location>
</feature>
<accession>A0ABD3PSN3</accession>
<evidence type="ECO:0000313" key="3">
    <source>
        <dbReference type="Proteomes" id="UP001530400"/>
    </source>
</evidence>
<dbReference type="Gene3D" id="3.30.450.150">
    <property type="entry name" value="Haem-degrading domain"/>
    <property type="match status" value="1"/>
</dbReference>
<dbReference type="PANTHER" id="PTHR34309:SF1">
    <property type="entry name" value="PROTEIN GLCG"/>
    <property type="match status" value="1"/>
</dbReference>
<evidence type="ECO:0000256" key="1">
    <source>
        <dbReference type="SAM" id="MobiDB-lite"/>
    </source>
</evidence>
<proteinExistence type="predicted"/>
<evidence type="ECO:0000313" key="2">
    <source>
        <dbReference type="EMBL" id="KAL3790714.1"/>
    </source>
</evidence>
<dbReference type="InterPro" id="IPR038084">
    <property type="entry name" value="PduO/GlcC-like_sf"/>
</dbReference>
<dbReference type="PANTHER" id="PTHR34309">
    <property type="entry name" value="SLR1406 PROTEIN"/>
    <property type="match status" value="1"/>
</dbReference>
<protein>
    <submittedName>
        <fullName evidence="2">Uncharacterized protein</fullName>
    </submittedName>
</protein>
<dbReference type="SUPFAM" id="SSF143744">
    <property type="entry name" value="GlcG-like"/>
    <property type="match status" value="1"/>
</dbReference>
<name>A0ABD3PSN3_9STRA</name>